<evidence type="ECO:0000313" key="11">
    <source>
        <dbReference type="Proteomes" id="UP000479710"/>
    </source>
</evidence>
<dbReference type="PANTHER" id="PTHR47995">
    <property type="entry name" value="TRANSCRIPTION FACTOR MYB33-RELATED"/>
    <property type="match status" value="1"/>
</dbReference>
<evidence type="ECO:0000256" key="7">
    <source>
        <dbReference type="SAM" id="MobiDB-lite"/>
    </source>
</evidence>
<evidence type="ECO:0000259" key="9">
    <source>
        <dbReference type="PROSITE" id="PS51294"/>
    </source>
</evidence>
<proteinExistence type="predicted"/>
<gene>
    <name evidence="10" type="ORF">E2562_018429</name>
</gene>
<feature type="region of interest" description="Disordered" evidence="7">
    <location>
        <begin position="145"/>
        <end position="176"/>
    </location>
</feature>
<evidence type="ECO:0000256" key="1">
    <source>
        <dbReference type="ARBA" id="ARBA00004123"/>
    </source>
</evidence>
<protein>
    <submittedName>
        <fullName evidence="10">Uncharacterized protein</fullName>
    </submittedName>
</protein>
<dbReference type="GO" id="GO:0005634">
    <property type="term" value="C:nucleus"/>
    <property type="evidence" value="ECO:0007669"/>
    <property type="project" value="UniProtKB-SubCell"/>
</dbReference>
<feature type="compositionally biased region" description="Low complexity" evidence="7">
    <location>
        <begin position="222"/>
        <end position="234"/>
    </location>
</feature>
<evidence type="ECO:0000313" key="10">
    <source>
        <dbReference type="EMBL" id="KAF0925769.1"/>
    </source>
</evidence>
<feature type="compositionally biased region" description="Pro residues" evidence="7">
    <location>
        <begin position="164"/>
        <end position="174"/>
    </location>
</feature>
<feature type="region of interest" description="Disordered" evidence="7">
    <location>
        <begin position="305"/>
        <end position="324"/>
    </location>
</feature>
<dbReference type="GO" id="GO:0003677">
    <property type="term" value="F:DNA binding"/>
    <property type="evidence" value="ECO:0007669"/>
    <property type="project" value="UniProtKB-KW"/>
</dbReference>
<keyword evidence="6" id="KW-0539">Nucleus</keyword>
<evidence type="ECO:0000256" key="3">
    <source>
        <dbReference type="ARBA" id="ARBA00023015"/>
    </source>
</evidence>
<dbReference type="Pfam" id="PF00249">
    <property type="entry name" value="Myb_DNA-binding"/>
    <property type="match status" value="2"/>
</dbReference>
<dbReference type="PROSITE" id="PS51294">
    <property type="entry name" value="HTH_MYB"/>
    <property type="match status" value="2"/>
</dbReference>
<sequence>MVVPGEGEGEGAAVGAVKIKGSWSPEEDELLRGAVARHGPRNWTAISEEVPGRSGKSCRLRWCNQLSPGVHRRPFTPEEDALIVAAHGKYGNKWATIARLLDGRTDNSVKNHWNSSLRRNRRAAAAAAASTAAAAASVSYQSMDLTEEDNDDDENTSDDSVAVPAPPPPPPLPLPVVTGVPALPLPPPPPPPAKRLCVDAPTGVVPVGARTEHRAPPPDPPTSLSLSPPGSVAAPAPVAFSTSTAAATASAARAEADAVASEKARLEQDPWLMAMMRQMITEEVHRQVGMVYSLVASSAAVAQTGNAGGVGRKGHDGHPSNGQD</sequence>
<dbReference type="Proteomes" id="UP000479710">
    <property type="component" value="Unassembled WGS sequence"/>
</dbReference>
<feature type="domain" description="Myb-like" evidence="8">
    <location>
        <begin position="20"/>
        <end position="66"/>
    </location>
</feature>
<dbReference type="AlphaFoldDB" id="A0A6G1EMC0"/>
<dbReference type="InterPro" id="IPR001005">
    <property type="entry name" value="SANT/Myb"/>
</dbReference>
<dbReference type="OrthoDB" id="2143914at2759"/>
<evidence type="ECO:0000256" key="5">
    <source>
        <dbReference type="ARBA" id="ARBA00023163"/>
    </source>
</evidence>
<dbReference type="FunFam" id="1.10.10.60:FF:000060">
    <property type="entry name" value="MYB transcription factor"/>
    <property type="match status" value="1"/>
</dbReference>
<organism evidence="10 11">
    <name type="scientific">Oryza meyeriana var. granulata</name>
    <dbReference type="NCBI Taxonomy" id="110450"/>
    <lineage>
        <taxon>Eukaryota</taxon>
        <taxon>Viridiplantae</taxon>
        <taxon>Streptophyta</taxon>
        <taxon>Embryophyta</taxon>
        <taxon>Tracheophyta</taxon>
        <taxon>Spermatophyta</taxon>
        <taxon>Magnoliopsida</taxon>
        <taxon>Liliopsida</taxon>
        <taxon>Poales</taxon>
        <taxon>Poaceae</taxon>
        <taxon>BOP clade</taxon>
        <taxon>Oryzoideae</taxon>
        <taxon>Oryzeae</taxon>
        <taxon>Oryzinae</taxon>
        <taxon>Oryza</taxon>
        <taxon>Oryza meyeriana</taxon>
    </lineage>
</organism>
<name>A0A6G1EMC0_9ORYZ</name>
<dbReference type="InterPro" id="IPR017930">
    <property type="entry name" value="Myb_dom"/>
</dbReference>
<evidence type="ECO:0000256" key="4">
    <source>
        <dbReference type="ARBA" id="ARBA00023125"/>
    </source>
</evidence>
<reference evidence="10 11" key="1">
    <citation type="submission" date="2019-11" db="EMBL/GenBank/DDBJ databases">
        <title>Whole genome sequence of Oryza granulata.</title>
        <authorList>
            <person name="Li W."/>
        </authorList>
    </citation>
    <scope>NUCLEOTIDE SEQUENCE [LARGE SCALE GENOMIC DNA]</scope>
    <source>
        <strain evidence="11">cv. Menghai</strain>
        <tissue evidence="10">Leaf</tissue>
    </source>
</reference>
<feature type="domain" description="HTH myb-type" evidence="9">
    <location>
        <begin position="72"/>
        <end position="121"/>
    </location>
</feature>
<dbReference type="PROSITE" id="PS50090">
    <property type="entry name" value="MYB_LIKE"/>
    <property type="match status" value="2"/>
</dbReference>
<dbReference type="Gene3D" id="1.10.10.60">
    <property type="entry name" value="Homeodomain-like"/>
    <property type="match status" value="2"/>
</dbReference>
<keyword evidence="3" id="KW-0805">Transcription regulation</keyword>
<keyword evidence="2" id="KW-0677">Repeat</keyword>
<dbReference type="CDD" id="cd00167">
    <property type="entry name" value="SANT"/>
    <property type="match status" value="2"/>
</dbReference>
<dbReference type="InterPro" id="IPR009057">
    <property type="entry name" value="Homeodomain-like_sf"/>
</dbReference>
<dbReference type="SUPFAM" id="SSF46689">
    <property type="entry name" value="Homeodomain-like"/>
    <property type="match status" value="1"/>
</dbReference>
<feature type="compositionally biased region" description="Acidic residues" evidence="7">
    <location>
        <begin position="145"/>
        <end position="157"/>
    </location>
</feature>
<dbReference type="SMART" id="SM00717">
    <property type="entry name" value="SANT"/>
    <property type="match status" value="2"/>
</dbReference>
<evidence type="ECO:0000256" key="6">
    <source>
        <dbReference type="ARBA" id="ARBA00023242"/>
    </source>
</evidence>
<dbReference type="EMBL" id="SPHZ02000003">
    <property type="protein sequence ID" value="KAF0925769.1"/>
    <property type="molecule type" value="Genomic_DNA"/>
</dbReference>
<comment type="subcellular location">
    <subcellularLocation>
        <location evidence="1">Nucleus</location>
    </subcellularLocation>
</comment>
<feature type="region of interest" description="Disordered" evidence="7">
    <location>
        <begin position="208"/>
        <end position="234"/>
    </location>
</feature>
<keyword evidence="5" id="KW-0804">Transcription</keyword>
<keyword evidence="4" id="KW-0238">DNA-binding</keyword>
<evidence type="ECO:0000259" key="8">
    <source>
        <dbReference type="PROSITE" id="PS50090"/>
    </source>
</evidence>
<dbReference type="PANTHER" id="PTHR47995:SF18">
    <property type="entry name" value="TRANSCRIPTION FACTOR MYB65"/>
    <property type="match status" value="1"/>
</dbReference>
<feature type="domain" description="Myb-like" evidence="8">
    <location>
        <begin position="67"/>
        <end position="117"/>
    </location>
</feature>
<accession>A0A6G1EMC0</accession>
<comment type="caution">
    <text evidence="10">The sequence shown here is derived from an EMBL/GenBank/DDBJ whole genome shotgun (WGS) entry which is preliminary data.</text>
</comment>
<keyword evidence="11" id="KW-1185">Reference proteome</keyword>
<evidence type="ECO:0000256" key="2">
    <source>
        <dbReference type="ARBA" id="ARBA00022737"/>
    </source>
</evidence>
<feature type="domain" description="HTH myb-type" evidence="9">
    <location>
        <begin position="15"/>
        <end position="70"/>
    </location>
</feature>